<feature type="region of interest" description="Disordered" evidence="6">
    <location>
        <begin position="24"/>
        <end position="43"/>
    </location>
</feature>
<protein>
    <submittedName>
        <fullName evidence="8">Guanyl-specific ribonuclease F1</fullName>
    </submittedName>
</protein>
<name>A0A4R8PV26_9PEZI</name>
<dbReference type="GO" id="GO:0016787">
    <property type="term" value="F:hydrolase activity"/>
    <property type="evidence" value="ECO:0007669"/>
    <property type="project" value="UniProtKB-KW"/>
</dbReference>
<organism evidence="8 9">
    <name type="scientific">Colletotrichum spinosum</name>
    <dbReference type="NCBI Taxonomy" id="1347390"/>
    <lineage>
        <taxon>Eukaryota</taxon>
        <taxon>Fungi</taxon>
        <taxon>Dikarya</taxon>
        <taxon>Ascomycota</taxon>
        <taxon>Pezizomycotina</taxon>
        <taxon>Sordariomycetes</taxon>
        <taxon>Hypocreomycetidae</taxon>
        <taxon>Glomerellales</taxon>
        <taxon>Glomerellaceae</taxon>
        <taxon>Colletotrichum</taxon>
        <taxon>Colletotrichum orbiculare species complex</taxon>
    </lineage>
</organism>
<evidence type="ECO:0000256" key="4">
    <source>
        <dbReference type="ARBA" id="ARBA00023157"/>
    </source>
</evidence>
<proteinExistence type="predicted"/>
<evidence type="ECO:0000313" key="9">
    <source>
        <dbReference type="Proteomes" id="UP000295083"/>
    </source>
</evidence>
<feature type="compositionally biased region" description="Polar residues" evidence="6">
    <location>
        <begin position="24"/>
        <end position="36"/>
    </location>
</feature>
<evidence type="ECO:0000256" key="1">
    <source>
        <dbReference type="ARBA" id="ARBA00022722"/>
    </source>
</evidence>
<keyword evidence="3" id="KW-0378">Hydrolase</keyword>
<dbReference type="PANTHER" id="PTHR42104">
    <property type="entry name" value="EXTRACELLULAR GUANYL-SPECIFIC RIBONUCLEASE RNTA (AFU_ORTHOLOGUE AFUA_4G03230)"/>
    <property type="match status" value="1"/>
</dbReference>
<accession>A0A4R8PV26</accession>
<feature type="signal peptide" evidence="7">
    <location>
        <begin position="1"/>
        <end position="18"/>
    </location>
</feature>
<keyword evidence="9" id="KW-1185">Reference proteome</keyword>
<keyword evidence="2" id="KW-0255">Endonuclease</keyword>
<evidence type="ECO:0000256" key="6">
    <source>
        <dbReference type="SAM" id="MobiDB-lite"/>
    </source>
</evidence>
<dbReference type="PANTHER" id="PTHR42104:SF2">
    <property type="entry name" value="GUANYL-SPECIFIC RIBONUCLEASE, PUTATIVE (AFU_ORTHOLOGUE AFUA_4G01200)-RELATED"/>
    <property type="match status" value="1"/>
</dbReference>
<keyword evidence="5" id="KW-0456">Lyase</keyword>
<dbReference type="SUPFAM" id="SSF53933">
    <property type="entry name" value="Microbial ribonucleases"/>
    <property type="match status" value="1"/>
</dbReference>
<keyword evidence="4" id="KW-1015">Disulfide bond</keyword>
<evidence type="ECO:0000256" key="5">
    <source>
        <dbReference type="ARBA" id="ARBA00023239"/>
    </source>
</evidence>
<gene>
    <name evidence="8" type="primary">RNF1-0</name>
    <name evidence="8" type="ORF">C8035_v004391</name>
</gene>
<keyword evidence="1" id="KW-0540">Nuclease</keyword>
<dbReference type="Gene3D" id="3.10.450.30">
    <property type="entry name" value="Microbial ribonucleases"/>
    <property type="match status" value="1"/>
</dbReference>
<evidence type="ECO:0000256" key="3">
    <source>
        <dbReference type="ARBA" id="ARBA00022801"/>
    </source>
</evidence>
<sequence length="178" mass="19110">MISLKSTLLLALCAFATASPLSEQTLQRRQGSSDNIQPVDCGGERYSRRQLEEATAEGCRLYVNSLQVGTSQYPHRFNNREGLIFASTGPFQEFPIIPSGNYSGRAPGPDRVVFDPDYRGRCSYVGAMTHTGADQRNGFVTCNETRRGGSGSSAAVSISPSGPLGVLLPLLSFMALIA</sequence>
<dbReference type="InterPro" id="IPR016191">
    <property type="entry name" value="Ribonuclease/ribotoxin"/>
</dbReference>
<dbReference type="Pfam" id="PF00545">
    <property type="entry name" value="Ribonuclease"/>
    <property type="match status" value="1"/>
</dbReference>
<feature type="chain" id="PRO_5020484945" evidence="7">
    <location>
        <begin position="19"/>
        <end position="178"/>
    </location>
</feature>
<keyword evidence="7" id="KW-0732">Signal</keyword>
<comment type="caution">
    <text evidence="8">The sequence shown here is derived from an EMBL/GenBank/DDBJ whole genome shotgun (WGS) entry which is preliminary data.</text>
</comment>
<evidence type="ECO:0000256" key="7">
    <source>
        <dbReference type="SAM" id="SignalP"/>
    </source>
</evidence>
<dbReference type="GO" id="GO:0003723">
    <property type="term" value="F:RNA binding"/>
    <property type="evidence" value="ECO:0007669"/>
    <property type="project" value="InterPro"/>
</dbReference>
<dbReference type="EMBL" id="QAPG01010712">
    <property type="protein sequence ID" value="TDZ13507.1"/>
    <property type="molecule type" value="Genomic_DNA"/>
</dbReference>
<evidence type="ECO:0000256" key="2">
    <source>
        <dbReference type="ARBA" id="ARBA00022759"/>
    </source>
</evidence>
<evidence type="ECO:0000313" key="8">
    <source>
        <dbReference type="EMBL" id="TDZ13507.1"/>
    </source>
</evidence>
<dbReference type="Proteomes" id="UP000295083">
    <property type="component" value="Unassembled WGS sequence"/>
</dbReference>
<dbReference type="AlphaFoldDB" id="A0A4R8PV26"/>
<dbReference type="GO" id="GO:0046589">
    <property type="term" value="F:ribonuclease T1 activity"/>
    <property type="evidence" value="ECO:0007669"/>
    <property type="project" value="UniProtKB-EC"/>
</dbReference>
<dbReference type="InterPro" id="IPR000026">
    <property type="entry name" value="N1-like"/>
</dbReference>
<reference evidence="8 9" key="1">
    <citation type="submission" date="2018-11" db="EMBL/GenBank/DDBJ databases">
        <title>Genome sequence and assembly of Colletotrichum spinosum.</title>
        <authorList>
            <person name="Gan P."/>
            <person name="Shirasu K."/>
        </authorList>
    </citation>
    <scope>NUCLEOTIDE SEQUENCE [LARGE SCALE GENOMIC DNA]</scope>
    <source>
        <strain evidence="8 9">CBS 515.97</strain>
    </source>
</reference>